<organism evidence="1 2">
    <name type="scientific">Ambrosiozyma monospora</name>
    <name type="common">Yeast</name>
    <name type="synonym">Endomycopsis monosporus</name>
    <dbReference type="NCBI Taxonomy" id="43982"/>
    <lineage>
        <taxon>Eukaryota</taxon>
        <taxon>Fungi</taxon>
        <taxon>Dikarya</taxon>
        <taxon>Ascomycota</taxon>
        <taxon>Saccharomycotina</taxon>
        <taxon>Pichiomycetes</taxon>
        <taxon>Pichiales</taxon>
        <taxon>Pichiaceae</taxon>
        <taxon>Ambrosiozyma</taxon>
    </lineage>
</organism>
<evidence type="ECO:0000313" key="1">
    <source>
        <dbReference type="EMBL" id="GME70473.1"/>
    </source>
</evidence>
<keyword evidence="2" id="KW-1185">Reference proteome</keyword>
<reference evidence="1" key="1">
    <citation type="submission" date="2023-04" db="EMBL/GenBank/DDBJ databases">
        <title>Ambrosiozyma monospora NBRC 1965.</title>
        <authorList>
            <person name="Ichikawa N."/>
            <person name="Sato H."/>
            <person name="Tonouchi N."/>
        </authorList>
    </citation>
    <scope>NUCLEOTIDE SEQUENCE</scope>
    <source>
        <strain evidence="1">NBRC 1965</strain>
    </source>
</reference>
<dbReference type="InterPro" id="IPR032675">
    <property type="entry name" value="LRR_dom_sf"/>
</dbReference>
<dbReference type="Proteomes" id="UP001165063">
    <property type="component" value="Unassembled WGS sequence"/>
</dbReference>
<sequence length="327" mass="37214">MKPETTRVINFSSTSIVELNLEYVICAPERGFSFGNFNSLEYLDLHECQVSTDFFSHLPYSLRNLSLCEVILISSDDGVKLPIGLERLEYRSNTFRECTLPLISNFNDLTQLYEVAVEKVNLDPIPFVNLPEFITNLPTQIKSLILHTECSPKRSFEDTMICRSAELLHSFTGLQYLDFECDCQGSLDLCLLPPLMKLKLTVYGDDSLSGRFPSTLKFLDLQGEIQSFRDSWRQYVMPLKHLIGFRTGPASSIDFRGLPFPKHLSYFQMTEPMSIVLDYIPDSITVFDVRGPGCKIQIDPSKGESVSSMKNRVLSSEYCKWSTISVQ</sequence>
<dbReference type="Gene3D" id="3.80.10.10">
    <property type="entry name" value="Ribonuclease Inhibitor"/>
    <property type="match status" value="1"/>
</dbReference>
<evidence type="ECO:0000313" key="2">
    <source>
        <dbReference type="Proteomes" id="UP001165063"/>
    </source>
</evidence>
<protein>
    <submittedName>
        <fullName evidence="1">Unnamed protein product</fullName>
    </submittedName>
</protein>
<proteinExistence type="predicted"/>
<gene>
    <name evidence="1" type="ORF">Amon01_000918000</name>
</gene>
<comment type="caution">
    <text evidence="1">The sequence shown here is derived from an EMBL/GenBank/DDBJ whole genome shotgun (WGS) entry which is preliminary data.</text>
</comment>
<dbReference type="AlphaFoldDB" id="A0A9W6W9U8"/>
<name>A0A9W6W9U8_AMBMO</name>
<accession>A0A9W6W9U8</accession>
<dbReference type="EMBL" id="BSXU01009991">
    <property type="protein sequence ID" value="GME70473.1"/>
    <property type="molecule type" value="Genomic_DNA"/>
</dbReference>
<dbReference type="SUPFAM" id="SSF52047">
    <property type="entry name" value="RNI-like"/>
    <property type="match status" value="1"/>
</dbReference>